<keyword evidence="7" id="KW-0234">DNA repair</keyword>
<dbReference type="InterPro" id="IPR011604">
    <property type="entry name" value="PDDEXK-like_dom_sf"/>
</dbReference>
<dbReference type="OrthoDB" id="5413799at2"/>
<proteinExistence type="predicted"/>
<evidence type="ECO:0000256" key="5">
    <source>
        <dbReference type="ARBA" id="ARBA00022840"/>
    </source>
</evidence>
<keyword evidence="6" id="KW-0238">DNA-binding</keyword>
<gene>
    <name evidence="9" type="ORF">F4V44_19670</name>
</gene>
<evidence type="ECO:0000256" key="1">
    <source>
        <dbReference type="ARBA" id="ARBA00022741"/>
    </source>
</evidence>
<name>A0A5J5HHT9_9BACI</name>
<sequence>MLFSYSRLQLYETCPLRFYYKYVLGLPERVTAPLALGKAVHQSIESLIKGSDYKNAILDGYAACDFHPEVSFKEISSVVDNAPVAKNMGETEVYFRFPLSDSPNSPQLQGYIDLVQNGRLVDWKTNWRTYDVLDNHQVGLYAWGLSKIQKKEWIEGSIYFLRYKQERKYFFSPIEMEQAKAWALRLAREINSKLALLDIMPEKANEIFSYTPSSACGHCPLVLRCFRNNKM</sequence>
<dbReference type="Pfam" id="PF12705">
    <property type="entry name" value="PDDEXK_1"/>
    <property type="match status" value="1"/>
</dbReference>
<protein>
    <submittedName>
        <fullName evidence="9">PD-(D/E)XK nuclease family protein</fullName>
    </submittedName>
</protein>
<dbReference type="GO" id="GO:0005524">
    <property type="term" value="F:ATP binding"/>
    <property type="evidence" value="ECO:0007669"/>
    <property type="project" value="UniProtKB-KW"/>
</dbReference>
<evidence type="ECO:0000256" key="2">
    <source>
        <dbReference type="ARBA" id="ARBA00022763"/>
    </source>
</evidence>
<dbReference type="InterPro" id="IPR038726">
    <property type="entry name" value="PDDEXK_AddAB-type"/>
</dbReference>
<feature type="domain" description="PD-(D/E)XK endonuclease-like" evidence="8">
    <location>
        <begin position="3"/>
        <end position="225"/>
    </location>
</feature>
<dbReference type="GO" id="GO:0016787">
    <property type="term" value="F:hydrolase activity"/>
    <property type="evidence" value="ECO:0007669"/>
    <property type="project" value="UniProtKB-KW"/>
</dbReference>
<dbReference type="SUPFAM" id="SSF52980">
    <property type="entry name" value="Restriction endonuclease-like"/>
    <property type="match status" value="1"/>
</dbReference>
<dbReference type="Gene3D" id="3.90.320.10">
    <property type="match status" value="1"/>
</dbReference>
<keyword evidence="4" id="KW-0347">Helicase</keyword>
<reference evidence="9 10" key="1">
    <citation type="submission" date="2019-09" db="EMBL/GenBank/DDBJ databases">
        <title>Whole genome sequences of isolates from the Mars Exploration Rovers.</title>
        <authorList>
            <person name="Seuylemezian A."/>
            <person name="Vaishampayan P."/>
        </authorList>
    </citation>
    <scope>NUCLEOTIDE SEQUENCE [LARGE SCALE GENOMIC DNA]</scope>
    <source>
        <strain evidence="9 10">MER_TA_151</strain>
    </source>
</reference>
<keyword evidence="1" id="KW-0547">Nucleotide-binding</keyword>
<evidence type="ECO:0000256" key="7">
    <source>
        <dbReference type="ARBA" id="ARBA00023204"/>
    </source>
</evidence>
<evidence type="ECO:0000313" key="9">
    <source>
        <dbReference type="EMBL" id="KAA9019002.1"/>
    </source>
</evidence>
<dbReference type="Proteomes" id="UP000326671">
    <property type="component" value="Unassembled WGS sequence"/>
</dbReference>
<accession>A0A5J5HHT9</accession>
<keyword evidence="5" id="KW-0067">ATP-binding</keyword>
<dbReference type="GO" id="GO:0004386">
    <property type="term" value="F:helicase activity"/>
    <property type="evidence" value="ECO:0007669"/>
    <property type="project" value="UniProtKB-KW"/>
</dbReference>
<keyword evidence="10" id="KW-1185">Reference proteome</keyword>
<evidence type="ECO:0000256" key="6">
    <source>
        <dbReference type="ARBA" id="ARBA00023125"/>
    </source>
</evidence>
<dbReference type="InterPro" id="IPR011335">
    <property type="entry name" value="Restrct_endonuc-II-like"/>
</dbReference>
<dbReference type="EMBL" id="VYKL01000032">
    <property type="protein sequence ID" value="KAA9019002.1"/>
    <property type="molecule type" value="Genomic_DNA"/>
</dbReference>
<keyword evidence="2" id="KW-0227">DNA damage</keyword>
<dbReference type="GO" id="GO:0006281">
    <property type="term" value="P:DNA repair"/>
    <property type="evidence" value="ECO:0007669"/>
    <property type="project" value="UniProtKB-KW"/>
</dbReference>
<evidence type="ECO:0000256" key="4">
    <source>
        <dbReference type="ARBA" id="ARBA00022806"/>
    </source>
</evidence>
<dbReference type="AlphaFoldDB" id="A0A5J5HHT9"/>
<keyword evidence="3" id="KW-0378">Hydrolase</keyword>
<organism evidence="9 10">
    <name type="scientific">Niallia endozanthoxylica</name>
    <dbReference type="NCBI Taxonomy" id="2036016"/>
    <lineage>
        <taxon>Bacteria</taxon>
        <taxon>Bacillati</taxon>
        <taxon>Bacillota</taxon>
        <taxon>Bacilli</taxon>
        <taxon>Bacillales</taxon>
        <taxon>Bacillaceae</taxon>
        <taxon>Niallia</taxon>
    </lineage>
</organism>
<dbReference type="RefSeq" id="WP_150441726.1">
    <property type="nucleotide sequence ID" value="NZ_VYKL01000032.1"/>
</dbReference>
<comment type="caution">
    <text evidence="9">The sequence shown here is derived from an EMBL/GenBank/DDBJ whole genome shotgun (WGS) entry which is preliminary data.</text>
</comment>
<evidence type="ECO:0000256" key="3">
    <source>
        <dbReference type="ARBA" id="ARBA00022801"/>
    </source>
</evidence>
<evidence type="ECO:0000313" key="10">
    <source>
        <dbReference type="Proteomes" id="UP000326671"/>
    </source>
</evidence>
<dbReference type="GO" id="GO:0003677">
    <property type="term" value="F:DNA binding"/>
    <property type="evidence" value="ECO:0007669"/>
    <property type="project" value="UniProtKB-KW"/>
</dbReference>
<evidence type="ECO:0000259" key="8">
    <source>
        <dbReference type="Pfam" id="PF12705"/>
    </source>
</evidence>